<keyword evidence="1" id="KW-0175">Coiled coil</keyword>
<dbReference type="Gene3D" id="3.90.1530.10">
    <property type="entry name" value="Conserved hypothetical protein from pyrococcus furiosus pfu- 392566-001, ParB domain"/>
    <property type="match status" value="1"/>
</dbReference>
<evidence type="ECO:0000259" key="2">
    <source>
        <dbReference type="SMART" id="SM00470"/>
    </source>
</evidence>
<dbReference type="Pfam" id="PF02195">
    <property type="entry name" value="ParB_N"/>
    <property type="match status" value="1"/>
</dbReference>
<protein>
    <submittedName>
        <fullName evidence="3">ParB/RepB/Spo0J family partition protein</fullName>
    </submittedName>
</protein>
<dbReference type="PANTHER" id="PTHR33375:SF1">
    <property type="entry name" value="CHROMOSOME-PARTITIONING PROTEIN PARB-RELATED"/>
    <property type="match status" value="1"/>
</dbReference>
<feature type="domain" description="ParB-like N-terminal" evidence="2">
    <location>
        <begin position="69"/>
        <end position="159"/>
    </location>
</feature>
<dbReference type="SUPFAM" id="SSF110849">
    <property type="entry name" value="ParB/Sulfiredoxin"/>
    <property type="match status" value="1"/>
</dbReference>
<keyword evidence="4" id="KW-1185">Reference proteome</keyword>
<reference evidence="3 4" key="1">
    <citation type="submission" date="2024-09" db="EMBL/GenBank/DDBJ databases">
        <title>Floridaenema gen nov. (Aerosakkonemataceae, Aerosakkonematales ord. nov., Cyanobacteria) from benthic tropical and subtropical fresh waters, with the description of four new species.</title>
        <authorList>
            <person name="Moretto J.A."/>
            <person name="Berthold D.E."/>
            <person name="Lefler F.W."/>
            <person name="Huang I.-S."/>
            <person name="Laughinghouse H. IV."/>
        </authorList>
    </citation>
    <scope>NUCLEOTIDE SEQUENCE [LARGE SCALE GENOMIC DNA]</scope>
    <source>
        <strain evidence="3 4">BLCC-F167</strain>
    </source>
</reference>
<comment type="caution">
    <text evidence="3">The sequence shown here is derived from an EMBL/GenBank/DDBJ whole genome shotgun (WGS) entry which is preliminary data.</text>
</comment>
<dbReference type="SMART" id="SM00470">
    <property type="entry name" value="ParB"/>
    <property type="match status" value="1"/>
</dbReference>
<dbReference type="InterPro" id="IPR003115">
    <property type="entry name" value="ParB_N"/>
</dbReference>
<dbReference type="EMBL" id="JBHFNT010000304">
    <property type="protein sequence ID" value="MFB2839357.1"/>
    <property type="molecule type" value="Genomic_DNA"/>
</dbReference>
<sequence length="389" mass="44258">MSKKPVGMAQRFAHVGQNQQVFELSNRIEELEEELRQVRAKPTSDTEKEELNRQLEALATQLGQQSGEHEIPFDQIKPDPDQPRTVFPPDLIQARAKSLREEGQLNPAIVLPKDGWYQLFDGELRWRSGPLAQLKTLRCVFLTQEALDKLDRTALFDRQLTTSIQAEKLHPFDLANGLVKLMVLQHPELEDQIEEIPNLLSAAVQRLKRNDKATELDSIRIADRNSQKNWLETAGLHSVEERWIFSTILDKQLNPISISSNVFPLLNLPSDLQDVIRKTGLEGSKILELKRLSPKFLEADQKTAEKIRSEITQKVLQDKLSLSQIKRLVNQIIQEQNPLPAPTSKGKRPSAVVKSIQSIQPAKIDKTHLVELRETLYAKLQEIDAVLST</sequence>
<dbReference type="RefSeq" id="WP_413281633.1">
    <property type="nucleotide sequence ID" value="NZ_JBHFNT010000304.1"/>
</dbReference>
<dbReference type="InterPro" id="IPR050336">
    <property type="entry name" value="Chromosome_partition/occlusion"/>
</dbReference>
<evidence type="ECO:0000313" key="4">
    <source>
        <dbReference type="Proteomes" id="UP001576780"/>
    </source>
</evidence>
<evidence type="ECO:0000313" key="3">
    <source>
        <dbReference type="EMBL" id="MFB2839357.1"/>
    </source>
</evidence>
<organism evidence="3 4">
    <name type="scientific">Floridaenema evergladense BLCC-F167</name>
    <dbReference type="NCBI Taxonomy" id="3153639"/>
    <lineage>
        <taxon>Bacteria</taxon>
        <taxon>Bacillati</taxon>
        <taxon>Cyanobacteriota</taxon>
        <taxon>Cyanophyceae</taxon>
        <taxon>Oscillatoriophycideae</taxon>
        <taxon>Aerosakkonematales</taxon>
        <taxon>Aerosakkonemataceae</taxon>
        <taxon>Floridanema</taxon>
        <taxon>Floridanema evergladense</taxon>
    </lineage>
</organism>
<name>A0ABV4WX34_9CYAN</name>
<proteinExistence type="predicted"/>
<dbReference type="InterPro" id="IPR036086">
    <property type="entry name" value="ParB/Sulfiredoxin_sf"/>
</dbReference>
<accession>A0ABV4WX34</accession>
<dbReference type="Proteomes" id="UP001576780">
    <property type="component" value="Unassembled WGS sequence"/>
</dbReference>
<feature type="coiled-coil region" evidence="1">
    <location>
        <begin position="14"/>
        <end position="68"/>
    </location>
</feature>
<dbReference type="PANTHER" id="PTHR33375">
    <property type="entry name" value="CHROMOSOME-PARTITIONING PROTEIN PARB-RELATED"/>
    <property type="match status" value="1"/>
</dbReference>
<evidence type="ECO:0000256" key="1">
    <source>
        <dbReference type="SAM" id="Coils"/>
    </source>
</evidence>
<gene>
    <name evidence="3" type="ORF">ACE1CA_33120</name>
</gene>